<dbReference type="Gene3D" id="3.40.1410.10">
    <property type="entry name" value="Chorismate lyase-like"/>
    <property type="match status" value="1"/>
</dbReference>
<evidence type="ECO:0000256" key="2">
    <source>
        <dbReference type="ARBA" id="ARBA00023125"/>
    </source>
</evidence>
<dbReference type="InterPro" id="IPR000524">
    <property type="entry name" value="Tscrpt_reg_HTH_GntR"/>
</dbReference>
<feature type="domain" description="HTH gntR-type" evidence="4">
    <location>
        <begin position="8"/>
        <end position="76"/>
    </location>
</feature>
<evidence type="ECO:0000313" key="6">
    <source>
        <dbReference type="Proteomes" id="UP000198625"/>
    </source>
</evidence>
<reference evidence="5 6" key="1">
    <citation type="submission" date="2016-10" db="EMBL/GenBank/DDBJ databases">
        <authorList>
            <person name="de Groot N.N."/>
        </authorList>
    </citation>
    <scope>NUCLEOTIDE SEQUENCE [LARGE SCALE GENOMIC DNA]</scope>
    <source>
        <strain evidence="5 6">DSM 21650</strain>
    </source>
</reference>
<dbReference type="SUPFAM" id="SSF46785">
    <property type="entry name" value="Winged helix' DNA-binding domain"/>
    <property type="match status" value="1"/>
</dbReference>
<keyword evidence="3" id="KW-0804">Transcription</keyword>
<proteinExistence type="predicted"/>
<dbReference type="RefSeq" id="WP_091731830.1">
    <property type="nucleotide sequence ID" value="NZ_FNQE01000030.1"/>
</dbReference>
<accession>A0A1H3RPP2</accession>
<dbReference type="Pfam" id="PF00392">
    <property type="entry name" value="GntR"/>
    <property type="match status" value="1"/>
</dbReference>
<dbReference type="InterPro" id="IPR011663">
    <property type="entry name" value="UTRA"/>
</dbReference>
<keyword evidence="1" id="KW-0805">Transcription regulation</keyword>
<name>A0A1H3RPP2_9FIRM</name>
<organism evidence="5 6">
    <name type="scientific">Proteiniborus ethanoligenes</name>
    <dbReference type="NCBI Taxonomy" id="415015"/>
    <lineage>
        <taxon>Bacteria</taxon>
        <taxon>Bacillati</taxon>
        <taxon>Bacillota</taxon>
        <taxon>Clostridia</taxon>
        <taxon>Eubacteriales</taxon>
        <taxon>Proteiniborus</taxon>
    </lineage>
</organism>
<dbReference type="InterPro" id="IPR036388">
    <property type="entry name" value="WH-like_DNA-bd_sf"/>
</dbReference>
<evidence type="ECO:0000259" key="4">
    <source>
        <dbReference type="PROSITE" id="PS50949"/>
    </source>
</evidence>
<dbReference type="InterPro" id="IPR050679">
    <property type="entry name" value="Bact_HTH_transcr_reg"/>
</dbReference>
<dbReference type="Pfam" id="PF07702">
    <property type="entry name" value="UTRA"/>
    <property type="match status" value="1"/>
</dbReference>
<keyword evidence="2" id="KW-0238">DNA-binding</keyword>
<protein>
    <submittedName>
        <fullName evidence="5">Transcriptional regulator, GntR family</fullName>
    </submittedName>
</protein>
<dbReference type="CDD" id="cd07377">
    <property type="entry name" value="WHTH_GntR"/>
    <property type="match status" value="1"/>
</dbReference>
<keyword evidence="6" id="KW-1185">Reference proteome</keyword>
<evidence type="ECO:0000256" key="1">
    <source>
        <dbReference type="ARBA" id="ARBA00023015"/>
    </source>
</evidence>
<dbReference type="AlphaFoldDB" id="A0A1H3RPP2"/>
<dbReference type="PRINTS" id="PR00035">
    <property type="entry name" value="HTHGNTR"/>
</dbReference>
<dbReference type="InterPro" id="IPR036390">
    <property type="entry name" value="WH_DNA-bd_sf"/>
</dbReference>
<dbReference type="Proteomes" id="UP000198625">
    <property type="component" value="Unassembled WGS sequence"/>
</dbReference>
<sequence>MKIKEKSVSLSQKVKEKITEYIMNENLQPDSVIPSEAVLTEMLGVSRYTVREALALLEQDKILYKIQGKGTFVNKVPTHIESGLEKLESITEIIESYGYEPGTIWIGIEENLPTKDMVDKMGLEEDDKVVTFTRIRTANGKVAVYCVDTIKRTDTMEKIPQIIEEESMFNYLKEKHGIEPEYAIAEIIPTLPTAEMIKHMKIKENQLFLLLHQVHYDKEGSPQIYSMDYFNTDVFKFIVNRIR</sequence>
<gene>
    <name evidence="5" type="ORF">SAMN05660462_02492</name>
</gene>
<dbReference type="GO" id="GO:0045892">
    <property type="term" value="P:negative regulation of DNA-templated transcription"/>
    <property type="evidence" value="ECO:0007669"/>
    <property type="project" value="TreeGrafter"/>
</dbReference>
<evidence type="ECO:0000256" key="3">
    <source>
        <dbReference type="ARBA" id="ARBA00023163"/>
    </source>
</evidence>
<dbReference type="PROSITE" id="PS50949">
    <property type="entry name" value="HTH_GNTR"/>
    <property type="match status" value="1"/>
</dbReference>
<dbReference type="InterPro" id="IPR028978">
    <property type="entry name" value="Chorismate_lyase_/UTRA_dom_sf"/>
</dbReference>
<dbReference type="SUPFAM" id="SSF64288">
    <property type="entry name" value="Chorismate lyase-like"/>
    <property type="match status" value="1"/>
</dbReference>
<dbReference type="SMART" id="SM00345">
    <property type="entry name" value="HTH_GNTR"/>
    <property type="match status" value="1"/>
</dbReference>
<dbReference type="GO" id="GO:0003677">
    <property type="term" value="F:DNA binding"/>
    <property type="evidence" value="ECO:0007669"/>
    <property type="project" value="UniProtKB-KW"/>
</dbReference>
<dbReference type="STRING" id="415015.SAMN05660462_02492"/>
<dbReference type="GO" id="GO:0003700">
    <property type="term" value="F:DNA-binding transcription factor activity"/>
    <property type="evidence" value="ECO:0007669"/>
    <property type="project" value="InterPro"/>
</dbReference>
<dbReference type="SMART" id="SM00866">
    <property type="entry name" value="UTRA"/>
    <property type="match status" value="1"/>
</dbReference>
<dbReference type="EMBL" id="FNQE01000030">
    <property type="protein sequence ID" value="SDZ27734.1"/>
    <property type="molecule type" value="Genomic_DNA"/>
</dbReference>
<dbReference type="PANTHER" id="PTHR44846:SF17">
    <property type="entry name" value="GNTR-FAMILY TRANSCRIPTIONAL REGULATOR"/>
    <property type="match status" value="1"/>
</dbReference>
<evidence type="ECO:0000313" key="5">
    <source>
        <dbReference type="EMBL" id="SDZ27734.1"/>
    </source>
</evidence>
<dbReference type="PANTHER" id="PTHR44846">
    <property type="entry name" value="MANNOSYL-D-GLYCERATE TRANSPORT/METABOLISM SYSTEM REPRESSOR MNGR-RELATED"/>
    <property type="match status" value="1"/>
</dbReference>
<dbReference type="Gene3D" id="1.10.10.10">
    <property type="entry name" value="Winged helix-like DNA-binding domain superfamily/Winged helix DNA-binding domain"/>
    <property type="match status" value="1"/>
</dbReference>
<dbReference type="OrthoDB" id="457376at2"/>